<sequence>MSAQRLPPLPTIKEIIRLYKLRARKQLSQNFLLDLNLTRKIVRAAGSLEGHHVCEVGPGPGGITRAILESGIADLRVIEKDVRFMPGLQLLNDVSGGKMRIFNGDILRFNMDDLFPTEATQAWDDSPPKIHIIGNLPFNVSTPLIINWLEAMSERTSAWKYGRVKLTLTFQKEVAERMVAPILNRQRCRLSVMCQYLCYVQHKFTIPGTSFVPPPDVDVGIVKFVPLKQPKIALPFRLVEKVVRHVFHFRQKMCKRGIATLFPPDQPALTREMLSTADVSPDTRPFMLDIAEIDRLCHVYKDICDRHPGLIDYNYRSAENALDWRRAKLPLNI</sequence>
<evidence type="ECO:0000256" key="6">
    <source>
        <dbReference type="ARBA" id="ARBA00022884"/>
    </source>
</evidence>
<evidence type="ECO:0000256" key="3">
    <source>
        <dbReference type="ARBA" id="ARBA00022603"/>
    </source>
</evidence>
<dbReference type="Gene3D" id="1.10.8.100">
    <property type="entry name" value="Ribosomal RNA adenine dimethylase-like, domain 2"/>
    <property type="match status" value="1"/>
</dbReference>
<evidence type="ECO:0000259" key="13">
    <source>
        <dbReference type="SMART" id="SM00650"/>
    </source>
</evidence>
<evidence type="ECO:0000256" key="8">
    <source>
        <dbReference type="ARBA" id="ARBA00023015"/>
    </source>
</evidence>
<keyword evidence="7" id="KW-0809">Transit peptide</keyword>
<dbReference type="GO" id="GO:0005759">
    <property type="term" value="C:mitochondrial matrix"/>
    <property type="evidence" value="ECO:0007669"/>
    <property type="project" value="TreeGrafter"/>
</dbReference>
<protein>
    <recommendedName>
        <fullName evidence="12">rRNA adenine N(6)-methyltransferase</fullName>
        <ecNumber evidence="12">2.1.1.-</ecNumber>
    </recommendedName>
</protein>
<gene>
    <name evidence="14" type="ORF">NP493_214g01019</name>
</gene>
<dbReference type="FunFam" id="3.40.50.150:FF:000109">
    <property type="entry name" value="rRNA adenine N(6)-methyltransferase"/>
    <property type="match status" value="1"/>
</dbReference>
<dbReference type="PANTHER" id="PTHR11727">
    <property type="entry name" value="DIMETHYLADENOSINE TRANSFERASE"/>
    <property type="match status" value="1"/>
</dbReference>
<proteinExistence type="inferred from homology"/>
<dbReference type="EC" id="2.1.1.-" evidence="12"/>
<keyword evidence="4 11" id="KW-0808">Transferase</keyword>
<dbReference type="GO" id="GO:0006391">
    <property type="term" value="P:transcription initiation at mitochondrial promoter"/>
    <property type="evidence" value="ECO:0007669"/>
    <property type="project" value="TreeGrafter"/>
</dbReference>
<evidence type="ECO:0000256" key="10">
    <source>
        <dbReference type="ARBA" id="ARBA00023163"/>
    </source>
</evidence>
<keyword evidence="3 11" id="KW-0489">Methyltransferase</keyword>
<dbReference type="InterPro" id="IPR011530">
    <property type="entry name" value="rRNA_adenine_dimethylase"/>
</dbReference>
<dbReference type="FunFam" id="1.10.8.100:FF:000006">
    <property type="entry name" value="rRNA adenine N(6)-methyltransferase"/>
    <property type="match status" value="1"/>
</dbReference>
<reference evidence="14" key="1">
    <citation type="journal article" date="2023" name="Mol. Biol. Evol.">
        <title>Third-Generation Sequencing Reveals the Adaptive Role of the Epigenome in Three Deep-Sea Polychaetes.</title>
        <authorList>
            <person name="Perez M."/>
            <person name="Aroh O."/>
            <person name="Sun Y."/>
            <person name="Lan Y."/>
            <person name="Juniper S.K."/>
            <person name="Young C.R."/>
            <person name="Angers B."/>
            <person name="Qian P.Y."/>
        </authorList>
    </citation>
    <scope>NUCLEOTIDE SEQUENCE</scope>
    <source>
        <strain evidence="14">R07B-5</strain>
    </source>
</reference>
<evidence type="ECO:0000256" key="9">
    <source>
        <dbReference type="ARBA" id="ARBA00023128"/>
    </source>
</evidence>
<accession>A0AAD9P0U9</accession>
<dbReference type="SUPFAM" id="SSF53335">
    <property type="entry name" value="S-adenosyl-L-methionine-dependent methyltransferases"/>
    <property type="match status" value="1"/>
</dbReference>
<evidence type="ECO:0000256" key="7">
    <source>
        <dbReference type="ARBA" id="ARBA00022946"/>
    </source>
</evidence>
<keyword evidence="9" id="KW-0496">Mitochondrion</keyword>
<evidence type="ECO:0000313" key="14">
    <source>
        <dbReference type="EMBL" id="KAK2186119.1"/>
    </source>
</evidence>
<keyword evidence="6 11" id="KW-0694">RNA-binding</keyword>
<feature type="binding site" evidence="11">
    <location>
        <position position="105"/>
    </location>
    <ligand>
        <name>S-adenosyl-L-methionine</name>
        <dbReference type="ChEBI" id="CHEBI:59789"/>
    </ligand>
</feature>
<keyword evidence="5 11" id="KW-0949">S-adenosyl-L-methionine</keyword>
<dbReference type="NCBIfam" id="TIGR00755">
    <property type="entry name" value="ksgA"/>
    <property type="match status" value="1"/>
</dbReference>
<feature type="binding site" evidence="11">
    <location>
        <position position="30"/>
    </location>
    <ligand>
        <name>S-adenosyl-L-methionine</name>
        <dbReference type="ChEBI" id="CHEBI:59789"/>
    </ligand>
</feature>
<feature type="binding site" evidence="11">
    <location>
        <position position="57"/>
    </location>
    <ligand>
        <name>S-adenosyl-L-methionine</name>
        <dbReference type="ChEBI" id="CHEBI:59789"/>
    </ligand>
</feature>
<dbReference type="GO" id="GO:0000179">
    <property type="term" value="F:rRNA (adenine-N6,N6-)-dimethyltransferase activity"/>
    <property type="evidence" value="ECO:0007669"/>
    <property type="project" value="UniProtKB-UniRule"/>
</dbReference>
<dbReference type="InterPro" id="IPR023165">
    <property type="entry name" value="rRNA_Ade_diMease-like_C"/>
</dbReference>
<dbReference type="EMBL" id="JAODUO010000212">
    <property type="protein sequence ID" value="KAK2186119.1"/>
    <property type="molecule type" value="Genomic_DNA"/>
</dbReference>
<evidence type="ECO:0000256" key="1">
    <source>
        <dbReference type="ARBA" id="ARBA00004173"/>
    </source>
</evidence>
<keyword evidence="2 12" id="KW-0698">rRNA processing</keyword>
<dbReference type="GO" id="GO:0034246">
    <property type="term" value="F:mitochondrial transcription factor activity"/>
    <property type="evidence" value="ECO:0007669"/>
    <property type="project" value="TreeGrafter"/>
</dbReference>
<dbReference type="PANTHER" id="PTHR11727:SF17">
    <property type="entry name" value="DIMETHYLADENOSINE TRANSFERASE 1, MITOCHONDRIAL"/>
    <property type="match status" value="1"/>
</dbReference>
<dbReference type="Gene3D" id="3.40.50.150">
    <property type="entry name" value="Vaccinia Virus protein VP39"/>
    <property type="match status" value="1"/>
</dbReference>
<organism evidence="14 15">
    <name type="scientific">Ridgeia piscesae</name>
    <name type="common">Tubeworm</name>
    <dbReference type="NCBI Taxonomy" id="27915"/>
    <lineage>
        <taxon>Eukaryota</taxon>
        <taxon>Metazoa</taxon>
        <taxon>Spiralia</taxon>
        <taxon>Lophotrochozoa</taxon>
        <taxon>Annelida</taxon>
        <taxon>Polychaeta</taxon>
        <taxon>Sedentaria</taxon>
        <taxon>Canalipalpata</taxon>
        <taxon>Sabellida</taxon>
        <taxon>Siboglinidae</taxon>
        <taxon>Ridgeia</taxon>
    </lineage>
</organism>
<dbReference type="InterPro" id="IPR001737">
    <property type="entry name" value="KsgA/Erm"/>
</dbReference>
<feature type="binding site" evidence="11">
    <location>
        <position position="32"/>
    </location>
    <ligand>
        <name>S-adenosyl-L-methionine</name>
        <dbReference type="ChEBI" id="CHEBI:59789"/>
    </ligand>
</feature>
<evidence type="ECO:0000256" key="11">
    <source>
        <dbReference type="PROSITE-ProRule" id="PRU01026"/>
    </source>
</evidence>
<dbReference type="InterPro" id="IPR020598">
    <property type="entry name" value="rRNA_Ade_methylase_Trfase_N"/>
</dbReference>
<comment type="caution">
    <text evidence="14">The sequence shown here is derived from an EMBL/GenBank/DDBJ whole genome shotgun (WGS) entry which is preliminary data.</text>
</comment>
<evidence type="ECO:0000313" key="15">
    <source>
        <dbReference type="Proteomes" id="UP001209878"/>
    </source>
</evidence>
<evidence type="ECO:0000256" key="2">
    <source>
        <dbReference type="ARBA" id="ARBA00022552"/>
    </source>
</evidence>
<feature type="binding site" evidence="11">
    <location>
        <position position="79"/>
    </location>
    <ligand>
        <name>S-adenosyl-L-methionine</name>
        <dbReference type="ChEBI" id="CHEBI:59789"/>
    </ligand>
</feature>
<dbReference type="SMART" id="SM00650">
    <property type="entry name" value="rADc"/>
    <property type="match status" value="1"/>
</dbReference>
<keyword evidence="8" id="KW-0805">Transcription regulation</keyword>
<keyword evidence="10" id="KW-0804">Transcription</keyword>
<evidence type="ECO:0000256" key="4">
    <source>
        <dbReference type="ARBA" id="ARBA00022679"/>
    </source>
</evidence>
<dbReference type="GO" id="GO:0003723">
    <property type="term" value="F:RNA binding"/>
    <property type="evidence" value="ECO:0007669"/>
    <property type="project" value="UniProtKB-UniRule"/>
</dbReference>
<dbReference type="PROSITE" id="PS51689">
    <property type="entry name" value="SAM_RNA_A_N6_MT"/>
    <property type="match status" value="1"/>
</dbReference>
<dbReference type="InterPro" id="IPR029063">
    <property type="entry name" value="SAM-dependent_MTases_sf"/>
</dbReference>
<keyword evidence="15" id="KW-1185">Reference proteome</keyword>
<comment type="similarity">
    <text evidence="11 12">Belongs to the class I-like SAM-binding methyltransferase superfamily. rRNA adenine N(6)-methyltransferase family.</text>
</comment>
<comment type="subcellular location">
    <subcellularLocation>
        <location evidence="1">Mitochondrion</location>
    </subcellularLocation>
</comment>
<dbReference type="Pfam" id="PF00398">
    <property type="entry name" value="RrnaAD"/>
    <property type="match status" value="1"/>
</dbReference>
<dbReference type="Proteomes" id="UP001209878">
    <property type="component" value="Unassembled WGS sequence"/>
</dbReference>
<feature type="domain" description="Ribosomal RNA adenine methylase transferase N-terminal" evidence="13">
    <location>
        <begin position="37"/>
        <end position="228"/>
    </location>
</feature>
<evidence type="ECO:0000256" key="12">
    <source>
        <dbReference type="RuleBase" id="RU362106"/>
    </source>
</evidence>
<dbReference type="AlphaFoldDB" id="A0AAD9P0U9"/>
<name>A0AAD9P0U9_RIDPI</name>
<feature type="binding site" evidence="11">
    <location>
        <position position="135"/>
    </location>
    <ligand>
        <name>S-adenosyl-L-methionine</name>
        <dbReference type="ChEBI" id="CHEBI:59789"/>
    </ligand>
</feature>
<evidence type="ECO:0000256" key="5">
    <source>
        <dbReference type="ARBA" id="ARBA00022691"/>
    </source>
</evidence>